<dbReference type="SMART" id="SM00829">
    <property type="entry name" value="PKS_ER"/>
    <property type="match status" value="1"/>
</dbReference>
<evidence type="ECO:0000256" key="3">
    <source>
        <dbReference type="ARBA" id="ARBA00022723"/>
    </source>
</evidence>
<evidence type="ECO:0000256" key="2">
    <source>
        <dbReference type="ARBA" id="ARBA00008072"/>
    </source>
</evidence>
<dbReference type="InterPro" id="IPR013154">
    <property type="entry name" value="ADH-like_N"/>
</dbReference>
<name>A0A427XZ24_9TREE</name>
<reference evidence="9 10" key="1">
    <citation type="submission" date="2018-11" db="EMBL/GenBank/DDBJ databases">
        <title>Genome sequence of Apiotrichum porosum DSM 27194.</title>
        <authorList>
            <person name="Aliyu H."/>
            <person name="Gorte O."/>
            <person name="Ochsenreither K."/>
        </authorList>
    </citation>
    <scope>NUCLEOTIDE SEQUENCE [LARGE SCALE GENOMIC DNA]</scope>
    <source>
        <strain evidence="9 10">DSM 27194</strain>
    </source>
</reference>
<feature type="domain" description="Enoyl reductase (ER)" evidence="8">
    <location>
        <begin position="18"/>
        <end position="348"/>
    </location>
</feature>
<keyword evidence="10" id="KW-1185">Reference proteome</keyword>
<dbReference type="GeneID" id="39590172"/>
<organism evidence="9 10">
    <name type="scientific">Apiotrichum porosum</name>
    <dbReference type="NCBI Taxonomy" id="105984"/>
    <lineage>
        <taxon>Eukaryota</taxon>
        <taxon>Fungi</taxon>
        <taxon>Dikarya</taxon>
        <taxon>Basidiomycota</taxon>
        <taxon>Agaricomycotina</taxon>
        <taxon>Tremellomycetes</taxon>
        <taxon>Trichosporonales</taxon>
        <taxon>Trichosporonaceae</taxon>
        <taxon>Apiotrichum</taxon>
    </lineage>
</organism>
<evidence type="ECO:0000256" key="1">
    <source>
        <dbReference type="ARBA" id="ARBA00001947"/>
    </source>
</evidence>
<keyword evidence="5" id="KW-0560">Oxidoreductase</keyword>
<evidence type="ECO:0000256" key="5">
    <source>
        <dbReference type="ARBA" id="ARBA00023002"/>
    </source>
</evidence>
<dbReference type="GO" id="GO:0004022">
    <property type="term" value="F:alcohol dehydrogenase (NAD+) activity"/>
    <property type="evidence" value="ECO:0007669"/>
    <property type="project" value="TreeGrafter"/>
</dbReference>
<dbReference type="GO" id="GO:0008270">
    <property type="term" value="F:zinc ion binding"/>
    <property type="evidence" value="ECO:0007669"/>
    <property type="project" value="InterPro"/>
</dbReference>
<evidence type="ECO:0000256" key="7">
    <source>
        <dbReference type="RuleBase" id="RU361277"/>
    </source>
</evidence>
<evidence type="ECO:0000313" key="10">
    <source>
        <dbReference type="Proteomes" id="UP000279236"/>
    </source>
</evidence>
<dbReference type="SUPFAM" id="SSF50129">
    <property type="entry name" value="GroES-like"/>
    <property type="match status" value="1"/>
</dbReference>
<sequence length="352" mass="37038">MVAEVPKTCRAAPVVDLGPNYKLVCREDYPVPEPKEGELLCELKVTGICQSDHHFVCGDWRIAPAPGVDCTGHEGAGYVAKVGPGVKGWKVGDRVGITPVAKTCHECEYCKGGFETLCLKIEYIAVHTNGTYTQYPIVDASWAIHLPENIAPFMCSGGTAYTAVKATECKPGDYVCVFGAGGGVGHMVVQFAKALGYKVIGLDVGDKSAVALGAGAEHYIDVTKHEDLTAEVAKLTPLELGAHAAIVAAGSGKAYAAAPTVLRPRGIVVAVGLPALGTAVLGGEPAVACFKGIRFRGILVTTRPDMEEAMKFLAEGKVKEHVTVLPFAEFPEALARCANSTAKGRQVIDFNK</sequence>
<dbReference type="Pfam" id="PF08240">
    <property type="entry name" value="ADH_N"/>
    <property type="match status" value="1"/>
</dbReference>
<dbReference type="InterPro" id="IPR036291">
    <property type="entry name" value="NAD(P)-bd_dom_sf"/>
</dbReference>
<comment type="cofactor">
    <cofactor evidence="1 7">
        <name>Zn(2+)</name>
        <dbReference type="ChEBI" id="CHEBI:29105"/>
    </cofactor>
</comment>
<evidence type="ECO:0000259" key="8">
    <source>
        <dbReference type="SMART" id="SM00829"/>
    </source>
</evidence>
<dbReference type="FunFam" id="3.40.50.720:FF:000039">
    <property type="entry name" value="Alcohol dehydrogenase AdhP"/>
    <property type="match status" value="1"/>
</dbReference>
<dbReference type="Proteomes" id="UP000279236">
    <property type="component" value="Unassembled WGS sequence"/>
</dbReference>
<dbReference type="SUPFAM" id="SSF51735">
    <property type="entry name" value="NAD(P)-binding Rossmann-fold domains"/>
    <property type="match status" value="1"/>
</dbReference>
<dbReference type="STRING" id="105984.A0A427XZ24"/>
<keyword evidence="4 7" id="KW-0862">Zinc</keyword>
<dbReference type="InterPro" id="IPR011032">
    <property type="entry name" value="GroES-like_sf"/>
</dbReference>
<gene>
    <name evidence="9" type="ORF">EHS24_005629</name>
</gene>
<dbReference type="InterPro" id="IPR013149">
    <property type="entry name" value="ADH-like_C"/>
</dbReference>
<dbReference type="Gene3D" id="3.90.180.10">
    <property type="entry name" value="Medium-chain alcohol dehydrogenases, catalytic domain"/>
    <property type="match status" value="1"/>
</dbReference>
<dbReference type="Gene3D" id="3.40.50.720">
    <property type="entry name" value="NAD(P)-binding Rossmann-like Domain"/>
    <property type="match status" value="1"/>
</dbReference>
<dbReference type="PANTHER" id="PTHR42940">
    <property type="entry name" value="ALCOHOL DEHYDROGENASE 1-RELATED"/>
    <property type="match status" value="1"/>
</dbReference>
<dbReference type="OrthoDB" id="1879366at2759"/>
<keyword evidence="3 7" id="KW-0479">Metal-binding</keyword>
<dbReference type="CDD" id="cd08297">
    <property type="entry name" value="CAD3"/>
    <property type="match status" value="1"/>
</dbReference>
<dbReference type="PANTHER" id="PTHR42940:SF1">
    <property type="entry name" value="ENOYL REDUCTASE (ER) DOMAIN-CONTAINING PROTEIN"/>
    <property type="match status" value="1"/>
</dbReference>
<keyword evidence="6" id="KW-0520">NAD</keyword>
<dbReference type="InterPro" id="IPR020843">
    <property type="entry name" value="ER"/>
</dbReference>
<evidence type="ECO:0000313" key="9">
    <source>
        <dbReference type="EMBL" id="RSH84126.1"/>
    </source>
</evidence>
<comment type="caution">
    <text evidence="9">The sequence shown here is derived from an EMBL/GenBank/DDBJ whole genome shotgun (WGS) entry which is preliminary data.</text>
</comment>
<dbReference type="RefSeq" id="XP_028477574.1">
    <property type="nucleotide sequence ID" value="XM_028621122.1"/>
</dbReference>
<dbReference type="Pfam" id="PF00107">
    <property type="entry name" value="ADH_zinc_N"/>
    <property type="match status" value="1"/>
</dbReference>
<accession>A0A427XZ24</accession>
<proteinExistence type="inferred from homology"/>
<evidence type="ECO:0000256" key="6">
    <source>
        <dbReference type="ARBA" id="ARBA00023027"/>
    </source>
</evidence>
<dbReference type="InterPro" id="IPR002328">
    <property type="entry name" value="ADH_Zn_CS"/>
</dbReference>
<comment type="similarity">
    <text evidence="2 7">Belongs to the zinc-containing alcohol dehydrogenase family.</text>
</comment>
<dbReference type="AlphaFoldDB" id="A0A427XZ24"/>
<dbReference type="EMBL" id="RSCE01000003">
    <property type="protein sequence ID" value="RSH84126.1"/>
    <property type="molecule type" value="Genomic_DNA"/>
</dbReference>
<dbReference type="PROSITE" id="PS00059">
    <property type="entry name" value="ADH_ZINC"/>
    <property type="match status" value="1"/>
</dbReference>
<evidence type="ECO:0000256" key="4">
    <source>
        <dbReference type="ARBA" id="ARBA00022833"/>
    </source>
</evidence>
<dbReference type="GO" id="GO:0005737">
    <property type="term" value="C:cytoplasm"/>
    <property type="evidence" value="ECO:0007669"/>
    <property type="project" value="TreeGrafter"/>
</dbReference>
<protein>
    <recommendedName>
        <fullName evidence="8">Enoyl reductase (ER) domain-containing protein</fullName>
    </recommendedName>
</protein>